<organism evidence="1 2">
    <name type="scientific">Trichinella nativa</name>
    <dbReference type="NCBI Taxonomy" id="6335"/>
    <lineage>
        <taxon>Eukaryota</taxon>
        <taxon>Metazoa</taxon>
        <taxon>Ecdysozoa</taxon>
        <taxon>Nematoda</taxon>
        <taxon>Enoplea</taxon>
        <taxon>Dorylaimia</taxon>
        <taxon>Trichinellida</taxon>
        <taxon>Trichinellidae</taxon>
        <taxon>Trichinella</taxon>
    </lineage>
</organism>
<reference evidence="1 2" key="1">
    <citation type="submission" date="2015-05" db="EMBL/GenBank/DDBJ databases">
        <title>Evolution of Trichinella species and genotypes.</title>
        <authorList>
            <person name="Korhonen P.K."/>
            <person name="Edoardo P."/>
            <person name="Giuseppe L.R."/>
            <person name="Gasser R.B."/>
        </authorList>
    </citation>
    <scope>NUCLEOTIDE SEQUENCE [LARGE SCALE GENOMIC DNA]</scope>
    <source>
        <strain evidence="1">ISS10</strain>
    </source>
</reference>
<dbReference type="Proteomes" id="UP000054721">
    <property type="component" value="Unassembled WGS sequence"/>
</dbReference>
<dbReference type="AlphaFoldDB" id="A0A0V1L9S5"/>
<evidence type="ECO:0000313" key="1">
    <source>
        <dbReference type="EMBL" id="KRZ56312.1"/>
    </source>
</evidence>
<evidence type="ECO:0008006" key="3">
    <source>
        <dbReference type="Google" id="ProtNLM"/>
    </source>
</evidence>
<comment type="caution">
    <text evidence="1">The sequence shown here is derived from an EMBL/GenBank/DDBJ whole genome shotgun (WGS) entry which is preliminary data.</text>
</comment>
<protein>
    <recommendedName>
        <fullName evidence="3">MULE transposase domain-containing protein</fullName>
    </recommendedName>
</protein>
<proteinExistence type="predicted"/>
<accession>A0A0V1L9S5</accession>
<sequence>MFDKGICVKSCFTIHAIVASKLVPIVCCYVRFNKQSSCPWSQSLSTNNNLFFKQIIQYSDITPGRGKSIIDHKAAILVVNLNPQTIICDFETALIPAIQGYFLNTRVQGCYFHFCQAVHRKVGEWGQNKI</sequence>
<gene>
    <name evidence="1" type="ORF">T02_427</name>
</gene>
<evidence type="ECO:0000313" key="2">
    <source>
        <dbReference type="Proteomes" id="UP000054721"/>
    </source>
</evidence>
<dbReference type="OrthoDB" id="10011685at2759"/>
<dbReference type="EMBL" id="JYDW01000096">
    <property type="protein sequence ID" value="KRZ56312.1"/>
    <property type="molecule type" value="Genomic_DNA"/>
</dbReference>
<name>A0A0V1L9S5_9BILA</name>
<keyword evidence="2" id="KW-1185">Reference proteome</keyword>